<dbReference type="AlphaFoldDB" id="A0A853DIC1"/>
<organism evidence="1 2">
    <name type="scientific">Allobranchiibius huperziae</name>
    <dbReference type="NCBI Taxonomy" id="1874116"/>
    <lineage>
        <taxon>Bacteria</taxon>
        <taxon>Bacillati</taxon>
        <taxon>Actinomycetota</taxon>
        <taxon>Actinomycetes</taxon>
        <taxon>Micrococcales</taxon>
        <taxon>Dermacoccaceae</taxon>
        <taxon>Allobranchiibius</taxon>
    </lineage>
</organism>
<evidence type="ECO:0000313" key="2">
    <source>
        <dbReference type="Proteomes" id="UP000571817"/>
    </source>
</evidence>
<comment type="caution">
    <text evidence="1">The sequence shown here is derived from an EMBL/GenBank/DDBJ whole genome shotgun (WGS) entry which is preliminary data.</text>
</comment>
<dbReference type="Proteomes" id="UP000571817">
    <property type="component" value="Unassembled WGS sequence"/>
</dbReference>
<reference evidence="1 2" key="1">
    <citation type="submission" date="2020-07" db="EMBL/GenBank/DDBJ databases">
        <title>Sequencing the genomes of 1000 actinobacteria strains.</title>
        <authorList>
            <person name="Klenk H.-P."/>
        </authorList>
    </citation>
    <scope>NUCLEOTIDE SEQUENCE [LARGE SCALE GENOMIC DNA]</scope>
    <source>
        <strain evidence="1 2">DSM 29531</strain>
    </source>
</reference>
<proteinExistence type="predicted"/>
<keyword evidence="2" id="KW-1185">Reference proteome</keyword>
<dbReference type="RefSeq" id="WP_179479511.1">
    <property type="nucleotide sequence ID" value="NZ_JACCFW010000001.1"/>
</dbReference>
<gene>
    <name evidence="1" type="ORF">HNR15_000908</name>
</gene>
<sequence>MDSSNHWYGHAHIFAAYCGLDGTNPPRINGILQHGWTFVHGFGYGHNPPKGFARFVWSDVCRRRGQAIGWRDYVVTGSPFLYLDGMLAPEPDAPEPEGTIWYPFHGTADYEGVTGDHDRLIAEIKETEPGPVTMCLYYVEYEQPQIRAKYEDAGFRVICHGKRGTFWTGGNHDFLHRQLRELRRHTRVASNRLSTATFYGAALGLEPAVYGDPMEFIGVKDGFNGEQLLEWTFHDLHGKHTDAAVARQIADRELGRDAMMSPEELREVFGWQDEWALTEAIEQEVVTA</sequence>
<accession>A0A853DIC1</accession>
<evidence type="ECO:0000313" key="1">
    <source>
        <dbReference type="EMBL" id="NYJ73945.1"/>
    </source>
</evidence>
<protein>
    <submittedName>
        <fullName evidence="1">Uncharacterized protein</fullName>
    </submittedName>
</protein>
<name>A0A853DIC1_9MICO</name>
<dbReference type="EMBL" id="JACCFW010000001">
    <property type="protein sequence ID" value="NYJ73945.1"/>
    <property type="molecule type" value="Genomic_DNA"/>
</dbReference>